<reference evidence="1" key="1">
    <citation type="journal article" date="2023" name="Comput. Struct. Biotechnol. J.">
        <title>Discovery of a novel marine Bacteroidetes with a rich repertoire of carbohydrate-active enzymes.</title>
        <authorList>
            <person name="Chen B."/>
            <person name="Liu G."/>
            <person name="Chen Q."/>
            <person name="Wang H."/>
            <person name="Liu L."/>
            <person name="Tang K."/>
        </authorList>
    </citation>
    <scope>NUCLEOTIDE SEQUENCE</scope>
    <source>
        <strain evidence="1">TK19036</strain>
    </source>
</reference>
<dbReference type="SUPFAM" id="SSF103032">
    <property type="entry name" value="Hypothetical protein YwqG"/>
    <property type="match status" value="1"/>
</dbReference>
<sequence>MNSALSSLPSVLAAYRPAIEKSLRPFIRIHAEIDEDVSITQSKFGGLPYLPEDVEYPTDEDGNPLFLLAQINCQDLPELDNFPKKGILQFYIADDDMYGLDLDEPTDQQNFRVLYFEEVDDDRRKRDFSFLPVFEDMPFEDKYSLTFEKDKAPVSPVDIHFDEVFGEAPHTFFDQYGADADPIRREYGRVAQGNGHKMGGYAHFAQEDPRFANDDFSEAILLLQIDSKNAIEWGDTGVANFFILPEDLRNLNFDNVLYNWDSL</sequence>
<accession>A0AA49JES9</accession>
<dbReference type="InterPro" id="IPR035948">
    <property type="entry name" value="YwqG-like_sf"/>
</dbReference>
<dbReference type="Gene3D" id="2.30.320.10">
    <property type="entry name" value="YwqG-like"/>
    <property type="match status" value="1"/>
</dbReference>
<dbReference type="PANTHER" id="PTHR36436:SF6">
    <property type="entry name" value="SLL5081 PROTEIN"/>
    <property type="match status" value="1"/>
</dbReference>
<proteinExistence type="predicted"/>
<organism evidence="1">
    <name type="scientific">Roseihalotalea indica</name>
    <dbReference type="NCBI Taxonomy" id="2867963"/>
    <lineage>
        <taxon>Bacteria</taxon>
        <taxon>Pseudomonadati</taxon>
        <taxon>Bacteroidota</taxon>
        <taxon>Cytophagia</taxon>
        <taxon>Cytophagales</taxon>
        <taxon>Catalimonadaceae</taxon>
        <taxon>Roseihalotalea</taxon>
    </lineage>
</organism>
<dbReference type="PANTHER" id="PTHR36436">
    <property type="entry name" value="SLL5081 PROTEIN"/>
    <property type="match status" value="1"/>
</dbReference>
<reference evidence="1" key="2">
    <citation type="journal article" date="2024" name="Antonie Van Leeuwenhoek">
        <title>Roseihalotalea indica gen. nov., sp. nov., a halophilic Bacteroidetes from mesopelagic Southwest Indian Ocean with higher carbohydrate metabolic potential.</title>
        <authorList>
            <person name="Chen B."/>
            <person name="Zhang M."/>
            <person name="Lin D."/>
            <person name="Ye J."/>
            <person name="Tang K."/>
        </authorList>
    </citation>
    <scope>NUCLEOTIDE SEQUENCE</scope>
    <source>
        <strain evidence="1">TK19036</strain>
    </source>
</reference>
<dbReference type="AlphaFoldDB" id="A0AA49JES9"/>
<gene>
    <name evidence="1" type="ORF">K4G66_17825</name>
</gene>
<name>A0AA49JES9_9BACT</name>
<dbReference type="InterPro" id="IPR015315">
    <property type="entry name" value="DUF1963"/>
</dbReference>
<protein>
    <submittedName>
        <fullName evidence="1">YwqG family protein</fullName>
    </submittedName>
</protein>
<dbReference type="EMBL" id="CP120682">
    <property type="protein sequence ID" value="WKN34240.1"/>
    <property type="molecule type" value="Genomic_DNA"/>
</dbReference>
<dbReference type="Pfam" id="PF09234">
    <property type="entry name" value="DUF1963"/>
    <property type="match status" value="1"/>
</dbReference>
<evidence type="ECO:0000313" key="1">
    <source>
        <dbReference type="EMBL" id="WKN34240.1"/>
    </source>
</evidence>